<evidence type="ECO:0000313" key="2">
    <source>
        <dbReference type="EMBL" id="ATI17503.1"/>
    </source>
</evidence>
<dbReference type="InterPro" id="IPR036890">
    <property type="entry name" value="HATPase_C_sf"/>
</dbReference>
<name>A0A291LEN8_9CAUD</name>
<accession>A0A291LEN8</accession>
<dbReference type="SUPFAM" id="SSF55874">
    <property type="entry name" value="ATPase domain of HSP90 chaperone/DNA topoisomerase II/histidine kinase"/>
    <property type="match status" value="1"/>
</dbReference>
<protein>
    <submittedName>
        <fullName evidence="2">RIIa protector from prophage-induced early lysis</fullName>
    </submittedName>
</protein>
<dbReference type="EMBL" id="MF498773">
    <property type="protein sequence ID" value="ATI17503.1"/>
    <property type="molecule type" value="Genomic_DNA"/>
</dbReference>
<feature type="region of interest" description="Disordered" evidence="1">
    <location>
        <begin position="503"/>
        <end position="537"/>
    </location>
</feature>
<sequence length="745" mass="87211">MKIVTNKQPVFGTVMEESRDFGMKFDEKAYTILSSGLYKFKIRAFIRELSCNAIDGHIALEKIGGTPPKYFDVELPSDINLQWRLRDYGIGMDKDGIFNLFTTYFASTKEDSDDFIGAFGLGSKSPFCYTTTFTVTSWCKGLKTVYSIFMNNGIPKCVPIFEEPSDEPTGIEIVIPIDQDDITEVRNEARVVYHTFDKDGFYPNIINQNFELTNYKSSGYYGSIMDNGVYAVMGGVSYKIPAKLYENEVCSVFFNKSYSFIDFPVGSLNPLPNREELSLDKHTLNTLNSYFKSQSDQVIDEVNKKVSEHGKDARSKIHAILSMDFGEHIFNKVSKIIDHNGKSLQDWRFFYESITSSKEWSLFKDFCVDYSYKNKNFVYIDTFSNAVRNVWNLERARYYGSSRKIEFNDYFTPSVKNKRYPFPILLSNMDGKWKVRIKLLMKYGIIPNERVVVMSDYPYSRKPFKNVTRNLFIQIAKRYHKDDIDVFHVEKLYDKHVQEIEEKEAEEKRQRRLEAQRNRAKTPRHKPDNSHYYNNKGHRSTDNFLAKDVHELSGLYGLRSGEYIVVDGHEVTDGLQSWLSEMFDTTLYAFPKTLERRAGMNENLTLITKEMIKDKLVEYLNNNLKGNKIGWNINRSDKPRVDMEITREMKEYFGISESGDWDNDLGNIYVHAQEYLTEHEYQVYTDVVENHRQSMYDVYHNFYDEMKKQFPMECAILRLKKNYSCVKNEEFELATKRIMENYKGV</sequence>
<evidence type="ECO:0000313" key="3">
    <source>
        <dbReference type="Proteomes" id="UP000230211"/>
    </source>
</evidence>
<feature type="compositionally biased region" description="Basic and acidic residues" evidence="1">
    <location>
        <begin position="503"/>
        <end position="517"/>
    </location>
</feature>
<proteinExistence type="predicted"/>
<reference evidence="2 3" key="1">
    <citation type="submission" date="2017-07" db="EMBL/GenBank/DDBJ databases">
        <title>In vitro design and evaluation of phage cocktails against multidrug-resistant Aeromonas salmonicida.</title>
        <authorList>
            <person name="Chen L."/>
            <person name="Yuan S."/>
            <person name="Ma Y."/>
        </authorList>
    </citation>
    <scope>NUCLEOTIDE SEQUENCE [LARGE SCALE GENOMIC DNA]</scope>
</reference>
<dbReference type="Gene3D" id="3.30.565.10">
    <property type="entry name" value="Histidine kinase-like ATPase, C-terminal domain"/>
    <property type="match status" value="1"/>
</dbReference>
<evidence type="ECO:0000256" key="1">
    <source>
        <dbReference type="SAM" id="MobiDB-lite"/>
    </source>
</evidence>
<organism evidence="2 3">
    <name type="scientific">Aeromonas phage AS-szw</name>
    <dbReference type="NCBI Taxonomy" id="2026114"/>
    <lineage>
        <taxon>Viruses</taxon>
        <taxon>Duplodnaviria</taxon>
        <taxon>Heunggongvirae</taxon>
        <taxon>Uroviricota</taxon>
        <taxon>Caudoviricetes</taxon>
        <taxon>Pantevenvirales</taxon>
        <taxon>Straboviridae</taxon>
        <taxon>Emmerichvirinae</taxon>
        <taxon>Ceceduovirus</taxon>
        <taxon>Ceceduovirus aszj</taxon>
    </lineage>
</organism>
<dbReference type="Proteomes" id="UP000230211">
    <property type="component" value="Segment"/>
</dbReference>